<keyword evidence="17" id="KW-1185">Reference proteome</keyword>
<dbReference type="Gene3D" id="1.10.1670.10">
    <property type="entry name" value="Helix-hairpin-Helix base-excision DNA repair enzymes (C-terminal)"/>
    <property type="match status" value="1"/>
</dbReference>
<comment type="cofactor">
    <cofactor evidence="2">
        <name>[4Fe-4S] cluster</name>
        <dbReference type="ChEBI" id="CHEBI:49883"/>
    </cofactor>
</comment>
<dbReference type="InterPro" id="IPR003265">
    <property type="entry name" value="HhH-GPD_domain"/>
</dbReference>
<dbReference type="Pfam" id="PF00633">
    <property type="entry name" value="HHH"/>
    <property type="match status" value="1"/>
</dbReference>
<proteinExistence type="inferred from homology"/>
<dbReference type="InterPro" id="IPR015797">
    <property type="entry name" value="NUDIX_hydrolase-like_dom_sf"/>
</dbReference>
<keyword evidence="9" id="KW-0227">DNA damage</keyword>
<evidence type="ECO:0000256" key="8">
    <source>
        <dbReference type="ARBA" id="ARBA00022723"/>
    </source>
</evidence>
<dbReference type="OrthoDB" id="9802365at2"/>
<dbReference type="InterPro" id="IPR044298">
    <property type="entry name" value="MIG/MutY"/>
</dbReference>
<dbReference type="GO" id="GO:0006284">
    <property type="term" value="P:base-excision repair"/>
    <property type="evidence" value="ECO:0007669"/>
    <property type="project" value="InterPro"/>
</dbReference>
<keyword evidence="8" id="KW-0479">Metal-binding</keyword>
<name>A0A1M6P3V5_9BACT</name>
<dbReference type="GO" id="GO:0051539">
    <property type="term" value="F:4 iron, 4 sulfur cluster binding"/>
    <property type="evidence" value="ECO:0007669"/>
    <property type="project" value="UniProtKB-KW"/>
</dbReference>
<dbReference type="RefSeq" id="WP_143184623.1">
    <property type="nucleotide sequence ID" value="NZ_FQYR01000005.1"/>
</dbReference>
<dbReference type="PANTHER" id="PTHR42944:SF1">
    <property type="entry name" value="ADENINE DNA GLYCOSYLASE"/>
    <property type="match status" value="1"/>
</dbReference>
<evidence type="ECO:0000256" key="5">
    <source>
        <dbReference type="ARBA" id="ARBA00012045"/>
    </source>
</evidence>
<dbReference type="Pfam" id="PF00730">
    <property type="entry name" value="HhH-GPD"/>
    <property type="match status" value="1"/>
</dbReference>
<reference evidence="16 17" key="1">
    <citation type="submission" date="2016-11" db="EMBL/GenBank/DDBJ databases">
        <authorList>
            <person name="Jaros S."/>
            <person name="Januszkiewicz K."/>
            <person name="Wedrychowicz H."/>
        </authorList>
    </citation>
    <scope>NUCLEOTIDE SEQUENCE [LARGE SCALE GENOMIC DNA]</scope>
    <source>
        <strain evidence="16 17">DSM 18772</strain>
    </source>
</reference>
<keyword evidence="10" id="KW-0378">Hydrolase</keyword>
<evidence type="ECO:0000256" key="1">
    <source>
        <dbReference type="ARBA" id="ARBA00000843"/>
    </source>
</evidence>
<evidence type="ECO:0000256" key="7">
    <source>
        <dbReference type="ARBA" id="ARBA00022485"/>
    </source>
</evidence>
<dbReference type="InterPro" id="IPR000445">
    <property type="entry name" value="HhH_motif"/>
</dbReference>
<gene>
    <name evidence="16" type="ORF">SAMN02745181_3067</name>
</gene>
<evidence type="ECO:0000256" key="13">
    <source>
        <dbReference type="ARBA" id="ARBA00023204"/>
    </source>
</evidence>
<keyword evidence="11" id="KW-0408">Iron</keyword>
<dbReference type="InterPro" id="IPR004036">
    <property type="entry name" value="Endonuclease-III-like_CS2"/>
</dbReference>
<dbReference type="Gene3D" id="1.10.340.30">
    <property type="entry name" value="Hypothetical protein, domain 2"/>
    <property type="match status" value="1"/>
</dbReference>
<evidence type="ECO:0000313" key="17">
    <source>
        <dbReference type="Proteomes" id="UP000184510"/>
    </source>
</evidence>
<organism evidence="16 17">
    <name type="scientific">Rubritalea squalenifaciens DSM 18772</name>
    <dbReference type="NCBI Taxonomy" id="1123071"/>
    <lineage>
        <taxon>Bacteria</taxon>
        <taxon>Pseudomonadati</taxon>
        <taxon>Verrucomicrobiota</taxon>
        <taxon>Verrucomicrobiia</taxon>
        <taxon>Verrucomicrobiales</taxon>
        <taxon>Rubritaleaceae</taxon>
        <taxon>Rubritalea</taxon>
    </lineage>
</organism>
<dbReference type="GO" id="GO:0035485">
    <property type="term" value="F:adenine/guanine mispair binding"/>
    <property type="evidence" value="ECO:0007669"/>
    <property type="project" value="TreeGrafter"/>
</dbReference>
<sequence>MPLQQPASFQKSLIQWFSKEGEDYPWRQTTDPWHILISEVMLQQTQVATVLNKGFFVHFISQFPTPADLARADEQTILSAWEGLGYYRRVRNLQKAAKAICDYHEGIFPKQYEQIRALPGIGRYTAGAVASFAYNQSQPIVDANVARVFSRVFDYQERVDTTAGQKQLWSWAEQLVPAKNARAYNSALMELGQQVCTNKAPKCETCILNKFCSTKDPTSLPKKGSAKKTVLVDEHCILAIQDGKILLHQEKASARRSGMWKLPERAHHQLEACPLLSKSTYGITHHRVTLRIYDTRNISIPNSENPEQEKWHQLEELPNLPMPSPFRKVLDTLLADLF</sequence>
<dbReference type="InParanoid" id="A0A1M6P3V5"/>
<dbReference type="InterPro" id="IPR023170">
    <property type="entry name" value="HhH_base_excis_C"/>
</dbReference>
<evidence type="ECO:0000256" key="12">
    <source>
        <dbReference type="ARBA" id="ARBA00023014"/>
    </source>
</evidence>
<dbReference type="InterPro" id="IPR029119">
    <property type="entry name" value="MutY_C"/>
</dbReference>
<feature type="domain" description="HhH-GPD" evidence="15">
    <location>
        <begin position="41"/>
        <end position="194"/>
    </location>
</feature>
<comment type="similarity">
    <text evidence="4">Belongs to the Nth/MutY family.</text>
</comment>
<dbReference type="Proteomes" id="UP000184510">
    <property type="component" value="Unassembled WGS sequence"/>
</dbReference>
<dbReference type="SMART" id="SM00478">
    <property type="entry name" value="ENDO3c"/>
    <property type="match status" value="1"/>
</dbReference>
<dbReference type="PROSITE" id="PS01155">
    <property type="entry name" value="ENDONUCLEASE_III_2"/>
    <property type="match status" value="1"/>
</dbReference>
<evidence type="ECO:0000313" key="16">
    <source>
        <dbReference type="EMBL" id="SHK02608.1"/>
    </source>
</evidence>
<dbReference type="GO" id="GO:0006298">
    <property type="term" value="P:mismatch repair"/>
    <property type="evidence" value="ECO:0007669"/>
    <property type="project" value="TreeGrafter"/>
</dbReference>
<evidence type="ECO:0000256" key="14">
    <source>
        <dbReference type="ARBA" id="ARBA00023295"/>
    </source>
</evidence>
<evidence type="ECO:0000256" key="10">
    <source>
        <dbReference type="ARBA" id="ARBA00022801"/>
    </source>
</evidence>
<dbReference type="GO" id="GO:0046872">
    <property type="term" value="F:metal ion binding"/>
    <property type="evidence" value="ECO:0007669"/>
    <property type="project" value="UniProtKB-KW"/>
</dbReference>
<dbReference type="Gene3D" id="3.90.79.10">
    <property type="entry name" value="Nucleoside Triphosphate Pyrophosphohydrolase"/>
    <property type="match status" value="1"/>
</dbReference>
<evidence type="ECO:0000259" key="15">
    <source>
        <dbReference type="SMART" id="SM00478"/>
    </source>
</evidence>
<dbReference type="GO" id="GO:0032357">
    <property type="term" value="F:oxidized purine DNA binding"/>
    <property type="evidence" value="ECO:0007669"/>
    <property type="project" value="TreeGrafter"/>
</dbReference>
<dbReference type="Pfam" id="PF14815">
    <property type="entry name" value="NUDIX_4"/>
    <property type="match status" value="1"/>
</dbReference>
<dbReference type="GO" id="GO:0000701">
    <property type="term" value="F:purine-specific mismatch base pair DNA N-glycosylase activity"/>
    <property type="evidence" value="ECO:0007669"/>
    <property type="project" value="UniProtKB-EC"/>
</dbReference>
<evidence type="ECO:0000256" key="6">
    <source>
        <dbReference type="ARBA" id="ARBA00022023"/>
    </source>
</evidence>
<dbReference type="STRING" id="1123071.SAMN02745181_3067"/>
<evidence type="ECO:0000256" key="4">
    <source>
        <dbReference type="ARBA" id="ARBA00008343"/>
    </source>
</evidence>
<accession>A0A1M6P3V5</accession>
<dbReference type="AlphaFoldDB" id="A0A1M6P3V5"/>
<evidence type="ECO:0000256" key="9">
    <source>
        <dbReference type="ARBA" id="ARBA00022763"/>
    </source>
</evidence>
<dbReference type="FunCoup" id="A0A1M6P3V5">
    <property type="interactions" value="363"/>
</dbReference>
<keyword evidence="7" id="KW-0004">4Fe-4S</keyword>
<comment type="function">
    <text evidence="3">Adenine glycosylase active on G-A mispairs. MutY also corrects error-prone DNA synthesis past GO lesions which are due to the oxidatively damaged form of guanine: 7,8-dihydro-8-oxoguanine (8-oxo-dGTP).</text>
</comment>
<dbReference type="EC" id="3.2.2.31" evidence="5"/>
<evidence type="ECO:0000256" key="3">
    <source>
        <dbReference type="ARBA" id="ARBA00002933"/>
    </source>
</evidence>
<keyword evidence="13" id="KW-0234">DNA repair</keyword>
<dbReference type="CDD" id="cd00056">
    <property type="entry name" value="ENDO3c"/>
    <property type="match status" value="1"/>
</dbReference>
<dbReference type="EMBL" id="FQYR01000005">
    <property type="protein sequence ID" value="SHK02608.1"/>
    <property type="molecule type" value="Genomic_DNA"/>
</dbReference>
<evidence type="ECO:0000256" key="11">
    <source>
        <dbReference type="ARBA" id="ARBA00023004"/>
    </source>
</evidence>
<comment type="catalytic activity">
    <reaction evidence="1">
        <text>Hydrolyzes free adenine bases from 7,8-dihydro-8-oxoguanine:adenine mismatched double-stranded DNA, leaving an apurinic site.</text>
        <dbReference type="EC" id="3.2.2.31"/>
    </reaction>
</comment>
<dbReference type="SUPFAM" id="SSF48150">
    <property type="entry name" value="DNA-glycosylase"/>
    <property type="match status" value="1"/>
</dbReference>
<dbReference type="GO" id="GO:0034039">
    <property type="term" value="F:8-oxo-7,8-dihydroguanine DNA N-glycosylase activity"/>
    <property type="evidence" value="ECO:0007669"/>
    <property type="project" value="TreeGrafter"/>
</dbReference>
<keyword evidence="12" id="KW-0411">Iron-sulfur</keyword>
<dbReference type="PANTHER" id="PTHR42944">
    <property type="entry name" value="ADENINE DNA GLYCOSYLASE"/>
    <property type="match status" value="1"/>
</dbReference>
<dbReference type="InterPro" id="IPR011257">
    <property type="entry name" value="DNA_glycosylase"/>
</dbReference>
<evidence type="ECO:0000256" key="2">
    <source>
        <dbReference type="ARBA" id="ARBA00001966"/>
    </source>
</evidence>
<dbReference type="SUPFAM" id="SSF55811">
    <property type="entry name" value="Nudix"/>
    <property type="match status" value="1"/>
</dbReference>
<protein>
    <recommendedName>
        <fullName evidence="6">Adenine DNA glycosylase</fullName>
        <ecNumber evidence="5">3.2.2.31</ecNumber>
    </recommendedName>
</protein>
<keyword evidence="14" id="KW-0326">Glycosidase</keyword>